<dbReference type="GO" id="GO:0018845">
    <property type="term" value="F:2-hydroxychromene-2-carboxylate isomerase activity"/>
    <property type="evidence" value="ECO:0007669"/>
    <property type="project" value="UniProtKB-UniRule"/>
</dbReference>
<evidence type="ECO:0000259" key="3">
    <source>
        <dbReference type="Pfam" id="PF01323"/>
    </source>
</evidence>
<dbReference type="SUPFAM" id="SSF52833">
    <property type="entry name" value="Thioredoxin-like"/>
    <property type="match status" value="1"/>
</dbReference>
<dbReference type="Pfam" id="PF01323">
    <property type="entry name" value="DSBA"/>
    <property type="match status" value="1"/>
</dbReference>
<dbReference type="PANTHER" id="PTHR42943:SF2">
    <property type="entry name" value="GLUTATHIONE S-TRANSFERASE KAPPA 1"/>
    <property type="match status" value="1"/>
</dbReference>
<sequence length="224" mass="24267">MVHPDPASRPSATIEMWFDFASPYSYLSLVRGGPLAAQAGVTVVLRPFMLGPIFKAQGWDDTPFRLYPSKGLYMLRDVVRRATRFGVPYRQPSAVPRLGLLAARIAIQGQDEAWCRPFCEAVFRENFVHDRDIQSPAVIAAVLQALGLPSTLLEQAGEAPAKAALKAQTEAAARRGVFGAPSFFVGEEMFWGDDRLEDALAWARAPGLPPAASPATLAGSALQK</sequence>
<dbReference type="GO" id="GO:0006749">
    <property type="term" value="P:glutathione metabolic process"/>
    <property type="evidence" value="ECO:0007669"/>
    <property type="project" value="TreeGrafter"/>
</dbReference>
<dbReference type="InterPro" id="IPR014440">
    <property type="entry name" value="HCCAis_GSTk"/>
</dbReference>
<evidence type="ECO:0000313" key="6">
    <source>
        <dbReference type="Proteomes" id="UP000078558"/>
    </source>
</evidence>
<reference evidence="4 6" key="1">
    <citation type="submission" date="2016-06" db="EMBL/GenBank/DDBJ databases">
        <authorList>
            <person name="Kjaerup R.B."/>
            <person name="Dalgaard T.S."/>
            <person name="Juul-Madsen H.R."/>
        </authorList>
    </citation>
    <scope>NUCLEOTIDE SEQUENCE [LARGE SCALE GENOMIC DNA]</scope>
    <source>
        <strain evidence="4">Orrdi1</strain>
    </source>
</reference>
<dbReference type="Gene3D" id="3.40.30.10">
    <property type="entry name" value="Glutaredoxin"/>
    <property type="match status" value="1"/>
</dbReference>
<dbReference type="GO" id="GO:0004602">
    <property type="term" value="F:glutathione peroxidase activity"/>
    <property type="evidence" value="ECO:0007669"/>
    <property type="project" value="TreeGrafter"/>
</dbReference>
<dbReference type="InterPro" id="IPR036249">
    <property type="entry name" value="Thioredoxin-like_sf"/>
</dbReference>
<dbReference type="STRING" id="1851544.ODI_02041"/>
<dbReference type="KEGG" id="odi:ODI_R2039"/>
<dbReference type="Proteomes" id="UP000078558">
    <property type="component" value="Chromosome I"/>
</dbReference>
<dbReference type="EC" id="5.99.1.4" evidence="1"/>
<accession>A0A1C3K8A4</accession>
<feature type="domain" description="DSBA-like thioredoxin" evidence="3">
    <location>
        <begin position="13"/>
        <end position="198"/>
    </location>
</feature>
<keyword evidence="6" id="KW-1185">Reference proteome</keyword>
<dbReference type="InterPro" id="IPR051924">
    <property type="entry name" value="GST_Kappa/NadH"/>
</dbReference>
<gene>
    <name evidence="4" type="ORF">ODI_02041</name>
    <name evidence="5" type="ORF">ODI_R2039</name>
</gene>
<proteinExistence type="inferred from homology"/>
<evidence type="ECO:0000313" key="5">
    <source>
        <dbReference type="EMBL" id="SOE49382.1"/>
    </source>
</evidence>
<dbReference type="PANTHER" id="PTHR42943">
    <property type="entry name" value="GLUTATHIONE S-TRANSFERASE KAPPA"/>
    <property type="match status" value="1"/>
</dbReference>
<protein>
    <recommendedName>
        <fullName evidence="1">2-hydroxychromene-2-carboxylate isomerase</fullName>
        <ecNumber evidence="1">5.99.1.4</ecNumber>
    </recommendedName>
</protein>
<dbReference type="CDD" id="cd03022">
    <property type="entry name" value="DsbA_HCCA_Iso"/>
    <property type="match status" value="1"/>
</dbReference>
<evidence type="ECO:0000256" key="2">
    <source>
        <dbReference type="PIRSR" id="PIRSR006386-1"/>
    </source>
</evidence>
<feature type="active site" description="Nucleophile" evidence="2">
    <location>
        <position position="22"/>
    </location>
</feature>
<dbReference type="OrthoDB" id="8560325at2"/>
<keyword evidence="1 4" id="KW-0413">Isomerase</keyword>
<dbReference type="GO" id="GO:0004364">
    <property type="term" value="F:glutathione transferase activity"/>
    <property type="evidence" value="ECO:0007669"/>
    <property type="project" value="TreeGrafter"/>
</dbReference>
<dbReference type="PIRSF" id="PIRSF006386">
    <property type="entry name" value="HCCAis_GSTk"/>
    <property type="match status" value="1"/>
</dbReference>
<dbReference type="InterPro" id="IPR044087">
    <property type="entry name" value="NahD-like"/>
</dbReference>
<comment type="similarity">
    <text evidence="1">Belongs to the GST superfamily. NadH family.</text>
</comment>
<dbReference type="AlphaFoldDB" id="A0A1C3K8A4"/>
<name>A0A1C3K8A4_9BURK</name>
<organism evidence="4 6">
    <name type="scientific">Orrella dioscoreae</name>
    <dbReference type="NCBI Taxonomy" id="1851544"/>
    <lineage>
        <taxon>Bacteria</taxon>
        <taxon>Pseudomonadati</taxon>
        <taxon>Pseudomonadota</taxon>
        <taxon>Betaproteobacteria</taxon>
        <taxon>Burkholderiales</taxon>
        <taxon>Alcaligenaceae</taxon>
        <taxon>Orrella</taxon>
    </lineage>
</organism>
<comment type="catalytic activity">
    <reaction evidence="1">
        <text>2-hydroxychromene-2-carboxylate = (3E)-4-(2-hydroxyphenyl)-2-oxobut-3-enoate</text>
        <dbReference type="Rhea" id="RHEA:27401"/>
        <dbReference type="ChEBI" id="CHEBI:59350"/>
        <dbReference type="ChEBI" id="CHEBI:59353"/>
        <dbReference type="EC" id="5.99.1.4"/>
    </reaction>
</comment>
<dbReference type="EMBL" id="LT907988">
    <property type="protein sequence ID" value="SOE49382.1"/>
    <property type="molecule type" value="Genomic_DNA"/>
</dbReference>
<evidence type="ECO:0000313" key="4">
    <source>
        <dbReference type="EMBL" id="SBT27749.1"/>
    </source>
</evidence>
<dbReference type="InterPro" id="IPR001853">
    <property type="entry name" value="DSBA-like_thioredoxin_dom"/>
</dbReference>
<dbReference type="GO" id="GO:1901170">
    <property type="term" value="P:naphthalene catabolic process"/>
    <property type="evidence" value="ECO:0007669"/>
    <property type="project" value="InterPro"/>
</dbReference>
<dbReference type="RefSeq" id="WP_067759876.1">
    <property type="nucleotide sequence ID" value="NZ_LT907988.1"/>
</dbReference>
<evidence type="ECO:0000256" key="1">
    <source>
        <dbReference type="PIRNR" id="PIRNR006386"/>
    </source>
</evidence>
<reference evidence="5 6" key="2">
    <citation type="submission" date="2017-08" db="EMBL/GenBank/DDBJ databases">
        <authorList>
            <person name="de Groot N.N."/>
        </authorList>
    </citation>
    <scope>NUCLEOTIDE SEQUENCE [LARGE SCALE GENOMIC DNA]</scope>
    <source>
        <strain evidence="5">Orrdi1</strain>
    </source>
</reference>
<dbReference type="EMBL" id="FLRC01000056">
    <property type="protein sequence ID" value="SBT27749.1"/>
    <property type="molecule type" value="Genomic_DNA"/>
</dbReference>